<name>A0AAD3SDW6_NEPGR</name>
<keyword evidence="2" id="KW-1185">Reference proteome</keyword>
<comment type="caution">
    <text evidence="1">The sequence shown here is derived from an EMBL/GenBank/DDBJ whole genome shotgun (WGS) entry which is preliminary data.</text>
</comment>
<dbReference type="EMBL" id="BSYO01000008">
    <property type="protein sequence ID" value="GMH08935.1"/>
    <property type="molecule type" value="Genomic_DNA"/>
</dbReference>
<sequence>MAIAETSQPLSIDSFSHAWLINLKPSFESLGESFRAVLDESDEAFFIDMDPRMPPSKRFSRCAQDFDFDLPVSHQSSAAAILHADELFSNGLLKPLVDPSKVEACGASGSTPGSRALGKKALDSKMRSSSLRRCRSLSKKMLDKYMDFFKLLLHKIRGSKSRSRVRAVSSSINGVLSPGTSPRASVGSFAGDWRRSCDSESSIYEAVLHCKRSIGT</sequence>
<dbReference type="PANTHER" id="PTHR34576:SF2">
    <property type="entry name" value="MEMBRANE-ASSOCIATED KINASE REGULATOR 6-RELATED"/>
    <property type="match status" value="1"/>
</dbReference>
<evidence type="ECO:0000313" key="1">
    <source>
        <dbReference type="EMBL" id="GMH08935.1"/>
    </source>
</evidence>
<dbReference type="Proteomes" id="UP001279734">
    <property type="component" value="Unassembled WGS sequence"/>
</dbReference>
<accession>A0AAD3SDW6</accession>
<evidence type="ECO:0008006" key="3">
    <source>
        <dbReference type="Google" id="ProtNLM"/>
    </source>
</evidence>
<organism evidence="1 2">
    <name type="scientific">Nepenthes gracilis</name>
    <name type="common">Slender pitcher plant</name>
    <dbReference type="NCBI Taxonomy" id="150966"/>
    <lineage>
        <taxon>Eukaryota</taxon>
        <taxon>Viridiplantae</taxon>
        <taxon>Streptophyta</taxon>
        <taxon>Embryophyta</taxon>
        <taxon>Tracheophyta</taxon>
        <taxon>Spermatophyta</taxon>
        <taxon>Magnoliopsida</taxon>
        <taxon>eudicotyledons</taxon>
        <taxon>Gunneridae</taxon>
        <taxon>Pentapetalae</taxon>
        <taxon>Caryophyllales</taxon>
        <taxon>Nepenthaceae</taxon>
        <taxon>Nepenthes</taxon>
    </lineage>
</organism>
<protein>
    <recommendedName>
        <fullName evidence="3">Membrane-associated kinase regulator 6</fullName>
    </recommendedName>
</protein>
<proteinExistence type="predicted"/>
<dbReference type="InterPro" id="IPR044699">
    <property type="entry name" value="MAKR6"/>
</dbReference>
<gene>
    <name evidence="1" type="ORF">Nepgr_010775</name>
</gene>
<dbReference type="AlphaFoldDB" id="A0AAD3SDW6"/>
<dbReference type="PANTHER" id="PTHR34576">
    <property type="entry name" value="MEMBRANE-ASSOCIATED KINASE REGULATOR 6-RELATED"/>
    <property type="match status" value="1"/>
</dbReference>
<evidence type="ECO:0000313" key="2">
    <source>
        <dbReference type="Proteomes" id="UP001279734"/>
    </source>
</evidence>
<reference evidence="1" key="1">
    <citation type="submission" date="2023-05" db="EMBL/GenBank/DDBJ databases">
        <title>Nepenthes gracilis genome sequencing.</title>
        <authorList>
            <person name="Fukushima K."/>
        </authorList>
    </citation>
    <scope>NUCLEOTIDE SEQUENCE</scope>
    <source>
        <strain evidence="1">SING2019-196</strain>
    </source>
</reference>